<proteinExistence type="predicted"/>
<reference evidence="9" key="1">
    <citation type="journal article" date="2014" name="Int. J. Syst. Evol. Microbiol.">
        <title>Complete genome of a new Firmicutes species belonging to the dominant human colonic microbiota ('Ruminococcus bicirculans') reveals two chromosomes and a selective capacity to utilize plant glucans.</title>
        <authorList>
            <consortium name="NISC Comparative Sequencing Program"/>
            <person name="Wegmann U."/>
            <person name="Louis P."/>
            <person name="Goesmann A."/>
            <person name="Henrissat B."/>
            <person name="Duncan S.H."/>
            <person name="Flint H.J."/>
        </authorList>
    </citation>
    <scope>NUCLEOTIDE SEQUENCE</scope>
    <source>
        <strain evidence="9">NBRC 107169</strain>
    </source>
</reference>
<dbReference type="PANTHER" id="PTHR47036">
    <property type="entry name" value="COBALT-FACTOR III C(17)-METHYLTRANSFERASE-RELATED"/>
    <property type="match status" value="1"/>
</dbReference>
<dbReference type="PANTHER" id="PTHR47036:SF1">
    <property type="entry name" value="COBALT-FACTOR III C(17)-METHYLTRANSFERASE-RELATED"/>
    <property type="match status" value="1"/>
</dbReference>
<dbReference type="InterPro" id="IPR014777">
    <property type="entry name" value="4pyrrole_Mease_sub1"/>
</dbReference>
<reference evidence="9" key="2">
    <citation type="submission" date="2023-01" db="EMBL/GenBank/DDBJ databases">
        <title>Draft genome sequence of Maritalea porphyrae strain NBRC 107169.</title>
        <authorList>
            <person name="Sun Q."/>
            <person name="Mori K."/>
        </authorList>
    </citation>
    <scope>NUCLEOTIDE SEQUENCE</scope>
    <source>
        <strain evidence="9">NBRC 107169</strain>
    </source>
</reference>
<dbReference type="Gene3D" id="3.30.420.180">
    <property type="entry name" value="CobE/GbiG C-terminal domain"/>
    <property type="match status" value="1"/>
</dbReference>
<evidence type="ECO:0000256" key="5">
    <source>
        <dbReference type="ARBA" id="ARBA00022691"/>
    </source>
</evidence>
<dbReference type="Pfam" id="PF01890">
    <property type="entry name" value="CbiG_C"/>
    <property type="match status" value="1"/>
</dbReference>
<dbReference type="InterPro" id="IPR035996">
    <property type="entry name" value="4pyrrol_Methylase_sf"/>
</dbReference>
<dbReference type="InterPro" id="IPR021744">
    <property type="entry name" value="CbiG_N"/>
</dbReference>
<evidence type="ECO:0000259" key="7">
    <source>
        <dbReference type="Pfam" id="PF01890"/>
    </source>
</evidence>
<keyword evidence="4" id="KW-0808">Transferase</keyword>
<dbReference type="InterPro" id="IPR051810">
    <property type="entry name" value="Precorrin_MeTrfase"/>
</dbReference>
<dbReference type="InterPro" id="IPR038029">
    <property type="entry name" value="GbiG_N_sf"/>
</dbReference>
<comment type="pathway">
    <text evidence="1">Cofactor biosynthesis; adenosylcobalamin biosynthesis.</text>
</comment>
<gene>
    <name evidence="9" type="ORF">GCM10007879_16580</name>
</gene>
<evidence type="ECO:0000256" key="1">
    <source>
        <dbReference type="ARBA" id="ARBA00004953"/>
    </source>
</evidence>
<evidence type="ECO:0000259" key="6">
    <source>
        <dbReference type="Pfam" id="PF00590"/>
    </source>
</evidence>
<dbReference type="InterPro" id="IPR002750">
    <property type="entry name" value="CobE/GbiG_C"/>
</dbReference>
<dbReference type="SUPFAM" id="SSF53790">
    <property type="entry name" value="Tetrapyrrole methylase"/>
    <property type="match status" value="1"/>
</dbReference>
<dbReference type="InterPro" id="IPR036518">
    <property type="entry name" value="CobE/GbiG_C_sf"/>
</dbReference>
<dbReference type="Pfam" id="PF00590">
    <property type="entry name" value="TP_methylase"/>
    <property type="match status" value="1"/>
</dbReference>
<protein>
    <submittedName>
        <fullName evidence="9">Precorrin-3B C(17)-methyltransferase</fullName>
    </submittedName>
</protein>
<evidence type="ECO:0000256" key="2">
    <source>
        <dbReference type="ARBA" id="ARBA00022573"/>
    </source>
</evidence>
<organism evidence="9 10">
    <name type="scientific">Maritalea porphyrae</name>
    <dbReference type="NCBI Taxonomy" id="880732"/>
    <lineage>
        <taxon>Bacteria</taxon>
        <taxon>Pseudomonadati</taxon>
        <taxon>Pseudomonadota</taxon>
        <taxon>Alphaproteobacteria</taxon>
        <taxon>Hyphomicrobiales</taxon>
        <taxon>Devosiaceae</taxon>
        <taxon>Maritalea</taxon>
    </lineage>
</organism>
<dbReference type="InterPro" id="IPR014776">
    <property type="entry name" value="4pyrrole_Mease_sub2"/>
</dbReference>
<evidence type="ECO:0000256" key="3">
    <source>
        <dbReference type="ARBA" id="ARBA00022603"/>
    </source>
</evidence>
<dbReference type="Pfam" id="PF11760">
    <property type="entry name" value="CbiG_N"/>
    <property type="match status" value="1"/>
</dbReference>
<evidence type="ECO:0000259" key="8">
    <source>
        <dbReference type="Pfam" id="PF11760"/>
    </source>
</evidence>
<feature type="domain" description="Tetrapyrrole methylase" evidence="6">
    <location>
        <begin position="335"/>
        <end position="548"/>
    </location>
</feature>
<dbReference type="SUPFAM" id="SSF159672">
    <property type="entry name" value="CbiG N-terminal domain-like"/>
    <property type="match status" value="1"/>
</dbReference>
<sequence length="596" mass="62691">MGQVKPPLVVSYSTAGDATARRIANHLDAQLWLKSEGNLQDGKALVQSAFSAGRSIIGVCAAGILMRFIAPLLDDKQTEPAVLAVSPDGSQTVPLLGGHHGANHLASELSRLLGGNAAITTASDNELGVSLDEPPTGYVVANPEAAKPAMAELLAGEKINLIGEAPWLEQSGLVAFEAAVNVVVDHLCQNSDVLHIVPQKLVVGIGCERHCPADHVIELVENTLAANNISPLAIAVIASIDLKSDEAALNAVANHFRVPLRTFTAEELKQEASRVPNPSTVVLSEVGTPSVAEASAINAGKLLVEKQKTGKATCAIGVSATPIDVESFGTPAGALYLVGLGPGTNKLRTPVADMALRRTTDWVGYGLYLDLAADAKTDQTEHRFALGEEELRVRHALELAGKGKQVALICSGDANIFAMGALIYELLAATGERAISDAANRVAIETCPGISAFQAAAAKSGALIGHDFCCISLSDLLTPREDILKRLDAAAAGDFVTAFYNPRSMRRTDLIEIAKQKFLEHRPDSTPVVIASNLGRPAENVRVVTLADFNPEEIDMLTIVMFGSSQSKSFTRGSGETVAFTPRGYAKKAAKLDQAS</sequence>
<evidence type="ECO:0000256" key="4">
    <source>
        <dbReference type="ARBA" id="ARBA00022679"/>
    </source>
</evidence>
<dbReference type="CDD" id="cd11646">
    <property type="entry name" value="Precorrin_3B_C17_MT"/>
    <property type="match status" value="1"/>
</dbReference>
<keyword evidence="2" id="KW-0169">Cobalamin biosynthesis</keyword>
<evidence type="ECO:0000313" key="10">
    <source>
        <dbReference type="Proteomes" id="UP001161405"/>
    </source>
</evidence>
<feature type="domain" description="CobE/GbiG C-terminal" evidence="7">
    <location>
        <begin position="201"/>
        <end position="316"/>
    </location>
</feature>
<dbReference type="RefSeq" id="WP_284363553.1">
    <property type="nucleotide sequence ID" value="NZ_BSNI01000002.1"/>
</dbReference>
<dbReference type="SUPFAM" id="SSF159664">
    <property type="entry name" value="CobE/GbiG C-terminal domain-like"/>
    <property type="match status" value="1"/>
</dbReference>
<dbReference type="Proteomes" id="UP001161405">
    <property type="component" value="Unassembled WGS sequence"/>
</dbReference>
<dbReference type="InterPro" id="IPR006363">
    <property type="entry name" value="Cbl_synth_CobJ/CibH_dom"/>
</dbReference>
<name>A0ABQ5UR99_9HYPH</name>
<keyword evidence="10" id="KW-1185">Reference proteome</keyword>
<dbReference type="Gene3D" id="3.40.1010.10">
    <property type="entry name" value="Cobalt-precorrin-4 Transmethylase, Domain 1"/>
    <property type="match status" value="1"/>
</dbReference>
<comment type="caution">
    <text evidence="9">The sequence shown here is derived from an EMBL/GenBank/DDBJ whole genome shotgun (WGS) entry which is preliminary data.</text>
</comment>
<keyword evidence="5" id="KW-0949">S-adenosyl-L-methionine</keyword>
<accession>A0ABQ5UR99</accession>
<evidence type="ECO:0000313" key="9">
    <source>
        <dbReference type="EMBL" id="GLQ17409.1"/>
    </source>
</evidence>
<keyword evidence="3" id="KW-0489">Methyltransferase</keyword>
<dbReference type="Gene3D" id="3.30.950.10">
    <property type="entry name" value="Methyltransferase, Cobalt-precorrin-4 Transmethylase, Domain 2"/>
    <property type="match status" value="1"/>
</dbReference>
<dbReference type="Gene3D" id="3.40.50.11220">
    <property type="match status" value="1"/>
</dbReference>
<dbReference type="InterPro" id="IPR000878">
    <property type="entry name" value="4pyrrol_Mease"/>
</dbReference>
<dbReference type="EMBL" id="BSNI01000002">
    <property type="protein sequence ID" value="GLQ17409.1"/>
    <property type="molecule type" value="Genomic_DNA"/>
</dbReference>
<feature type="domain" description="Cobalamin synthesis G N-terminal" evidence="8">
    <location>
        <begin position="45"/>
        <end position="124"/>
    </location>
</feature>